<reference evidence="1 2" key="1">
    <citation type="journal article" date="2018" name="Sci. Rep.">
        <title>Genomic signatures of local adaptation to the degree of environmental predictability in rotifers.</title>
        <authorList>
            <person name="Franch-Gras L."/>
            <person name="Hahn C."/>
            <person name="Garcia-Roger E.M."/>
            <person name="Carmona M.J."/>
            <person name="Serra M."/>
            <person name="Gomez A."/>
        </authorList>
    </citation>
    <scope>NUCLEOTIDE SEQUENCE [LARGE SCALE GENOMIC DNA]</scope>
    <source>
        <strain evidence="1">HYR1</strain>
    </source>
</reference>
<accession>A0A3M7SG28</accession>
<keyword evidence="2" id="KW-1185">Reference proteome</keyword>
<sequence length="99" mass="11862">MKGEPNVLELRFWSCVKADSACNISQKNLSFKIPRCKSTSKNTTSHFRMKKKEKYLKFFKCYQIIYDLHKNFYQYLLHLEQLKDFFSNLVTLTDHIGQD</sequence>
<name>A0A3M7SG28_BRAPC</name>
<protein>
    <submittedName>
        <fullName evidence="1">Uncharacterized protein</fullName>
    </submittedName>
</protein>
<dbReference type="EMBL" id="REGN01001426">
    <property type="protein sequence ID" value="RNA34722.1"/>
    <property type="molecule type" value="Genomic_DNA"/>
</dbReference>
<dbReference type="Proteomes" id="UP000276133">
    <property type="component" value="Unassembled WGS sequence"/>
</dbReference>
<proteinExistence type="predicted"/>
<evidence type="ECO:0000313" key="2">
    <source>
        <dbReference type="Proteomes" id="UP000276133"/>
    </source>
</evidence>
<dbReference type="AlphaFoldDB" id="A0A3M7SG28"/>
<organism evidence="1 2">
    <name type="scientific">Brachionus plicatilis</name>
    <name type="common">Marine rotifer</name>
    <name type="synonym">Brachionus muelleri</name>
    <dbReference type="NCBI Taxonomy" id="10195"/>
    <lineage>
        <taxon>Eukaryota</taxon>
        <taxon>Metazoa</taxon>
        <taxon>Spiralia</taxon>
        <taxon>Gnathifera</taxon>
        <taxon>Rotifera</taxon>
        <taxon>Eurotatoria</taxon>
        <taxon>Monogononta</taxon>
        <taxon>Pseudotrocha</taxon>
        <taxon>Ploima</taxon>
        <taxon>Brachionidae</taxon>
        <taxon>Brachionus</taxon>
    </lineage>
</organism>
<evidence type="ECO:0000313" key="1">
    <source>
        <dbReference type="EMBL" id="RNA34722.1"/>
    </source>
</evidence>
<comment type="caution">
    <text evidence="1">The sequence shown here is derived from an EMBL/GenBank/DDBJ whole genome shotgun (WGS) entry which is preliminary data.</text>
</comment>
<gene>
    <name evidence="1" type="ORF">BpHYR1_051958</name>
</gene>